<evidence type="ECO:0000259" key="10">
    <source>
        <dbReference type="Pfam" id="PF04290"/>
    </source>
</evidence>
<keyword evidence="6 9" id="KW-1133">Transmembrane helix</keyword>
<dbReference type="Pfam" id="PF04290">
    <property type="entry name" value="DctQ"/>
    <property type="match status" value="1"/>
</dbReference>
<dbReference type="InterPro" id="IPR055348">
    <property type="entry name" value="DctQ"/>
</dbReference>
<proteinExistence type="inferred from homology"/>
<feature type="transmembrane region" description="Helical" evidence="9">
    <location>
        <begin position="133"/>
        <end position="157"/>
    </location>
</feature>
<evidence type="ECO:0000313" key="11">
    <source>
        <dbReference type="EMBL" id="MEJ8572461.1"/>
    </source>
</evidence>
<comment type="subunit">
    <text evidence="9">The complex comprises the extracytoplasmic solute receptor protein and the two transmembrane proteins.</text>
</comment>
<dbReference type="EMBL" id="JAZHOF010000005">
    <property type="protein sequence ID" value="MEJ8572461.1"/>
    <property type="molecule type" value="Genomic_DNA"/>
</dbReference>
<reference evidence="11 12" key="1">
    <citation type="submission" date="2024-02" db="EMBL/GenBank/DDBJ databases">
        <title>Genome analysis and characterization of Microbaculum marinisediminis sp. nov., isolated from marine sediment.</title>
        <authorList>
            <person name="Du Z.-J."/>
            <person name="Ye Y.-Q."/>
            <person name="Zhang Z.-R."/>
            <person name="Yuan S.-M."/>
            <person name="Zhang X.-Y."/>
        </authorList>
    </citation>
    <scope>NUCLEOTIDE SEQUENCE [LARGE SCALE GENOMIC DNA]</scope>
    <source>
        <strain evidence="11 12">SDUM1044001</strain>
    </source>
</reference>
<evidence type="ECO:0000313" key="12">
    <source>
        <dbReference type="Proteomes" id="UP001378188"/>
    </source>
</evidence>
<comment type="caution">
    <text evidence="11">The sequence shown here is derived from an EMBL/GenBank/DDBJ whole genome shotgun (WGS) entry which is preliminary data.</text>
</comment>
<evidence type="ECO:0000256" key="9">
    <source>
        <dbReference type="RuleBase" id="RU369079"/>
    </source>
</evidence>
<evidence type="ECO:0000256" key="6">
    <source>
        <dbReference type="ARBA" id="ARBA00022989"/>
    </source>
</evidence>
<keyword evidence="2 9" id="KW-0813">Transport</keyword>
<comment type="function">
    <text evidence="9">Part of the tripartite ATP-independent periplasmic (TRAP) transport system.</text>
</comment>
<dbReference type="Proteomes" id="UP001378188">
    <property type="component" value="Unassembled WGS sequence"/>
</dbReference>
<comment type="similarity">
    <text evidence="8 9">Belongs to the TRAP transporter small permease family.</text>
</comment>
<evidence type="ECO:0000256" key="8">
    <source>
        <dbReference type="ARBA" id="ARBA00038436"/>
    </source>
</evidence>
<dbReference type="RefSeq" id="WP_340330162.1">
    <property type="nucleotide sequence ID" value="NZ_JAZHOF010000005.1"/>
</dbReference>
<gene>
    <name evidence="11" type="ORF">V3328_13305</name>
</gene>
<feature type="transmembrane region" description="Helical" evidence="9">
    <location>
        <begin position="18"/>
        <end position="39"/>
    </location>
</feature>
<feature type="domain" description="Tripartite ATP-independent periplasmic transporters DctQ component" evidence="10">
    <location>
        <begin position="30"/>
        <end position="160"/>
    </location>
</feature>
<sequence>MPEAIKSYVRYVESVNRVVGLVAMYLIVAMLGILFYSAITKAFFLPSLWTLEMAQFVMVAYYLLGGGYTLQTGAHVRMDLLYSSCRPRTKAAVDSVTILFLIFFLVMLLYGGISSTEYAIRYGEESYSAWAPKMWPIKAIMTLAILLTLLQAIATFFRNVAEARGMPIVTGHEIDPESAS</sequence>
<dbReference type="PANTHER" id="PTHR35011">
    <property type="entry name" value="2,3-DIKETO-L-GULONATE TRAP TRANSPORTER SMALL PERMEASE PROTEIN YIAM"/>
    <property type="match status" value="1"/>
</dbReference>
<evidence type="ECO:0000256" key="4">
    <source>
        <dbReference type="ARBA" id="ARBA00022519"/>
    </source>
</evidence>
<keyword evidence="3" id="KW-1003">Cell membrane</keyword>
<evidence type="ECO:0000256" key="3">
    <source>
        <dbReference type="ARBA" id="ARBA00022475"/>
    </source>
</evidence>
<protein>
    <recommendedName>
        <fullName evidence="9">TRAP transporter small permease protein</fullName>
    </recommendedName>
</protein>
<feature type="transmembrane region" description="Helical" evidence="9">
    <location>
        <begin position="51"/>
        <end position="70"/>
    </location>
</feature>
<organism evidence="11 12">
    <name type="scientific">Microbaculum marinum</name>
    <dbReference type="NCBI Taxonomy" id="1764581"/>
    <lineage>
        <taxon>Bacteria</taxon>
        <taxon>Pseudomonadati</taxon>
        <taxon>Pseudomonadota</taxon>
        <taxon>Alphaproteobacteria</taxon>
        <taxon>Hyphomicrobiales</taxon>
        <taxon>Tepidamorphaceae</taxon>
        <taxon>Microbaculum</taxon>
    </lineage>
</organism>
<dbReference type="GO" id="GO:0022857">
    <property type="term" value="F:transmembrane transporter activity"/>
    <property type="evidence" value="ECO:0007669"/>
    <property type="project" value="UniProtKB-UniRule"/>
</dbReference>
<evidence type="ECO:0000256" key="5">
    <source>
        <dbReference type="ARBA" id="ARBA00022692"/>
    </source>
</evidence>
<evidence type="ECO:0000256" key="2">
    <source>
        <dbReference type="ARBA" id="ARBA00022448"/>
    </source>
</evidence>
<dbReference type="GO" id="GO:0005886">
    <property type="term" value="C:plasma membrane"/>
    <property type="evidence" value="ECO:0007669"/>
    <property type="project" value="UniProtKB-SubCell"/>
</dbReference>
<comment type="subcellular location">
    <subcellularLocation>
        <location evidence="1 9">Cell inner membrane</location>
        <topology evidence="1 9">Multi-pass membrane protein</topology>
    </subcellularLocation>
</comment>
<dbReference type="InterPro" id="IPR007387">
    <property type="entry name" value="TRAP_DctQ"/>
</dbReference>
<keyword evidence="4 9" id="KW-0997">Cell inner membrane</keyword>
<keyword evidence="5 9" id="KW-0812">Transmembrane</keyword>
<feature type="transmembrane region" description="Helical" evidence="9">
    <location>
        <begin position="91"/>
        <end position="113"/>
    </location>
</feature>
<name>A0AAW9RRN9_9HYPH</name>
<keyword evidence="7 9" id="KW-0472">Membrane</keyword>
<evidence type="ECO:0000256" key="1">
    <source>
        <dbReference type="ARBA" id="ARBA00004429"/>
    </source>
</evidence>
<keyword evidence="12" id="KW-1185">Reference proteome</keyword>
<dbReference type="PANTHER" id="PTHR35011:SF4">
    <property type="entry name" value="SLL1102 PROTEIN"/>
    <property type="match status" value="1"/>
</dbReference>
<accession>A0AAW9RRN9</accession>
<dbReference type="AlphaFoldDB" id="A0AAW9RRN9"/>
<evidence type="ECO:0000256" key="7">
    <source>
        <dbReference type="ARBA" id="ARBA00023136"/>
    </source>
</evidence>